<dbReference type="RefSeq" id="WP_301810429.1">
    <property type="nucleotide sequence ID" value="NZ_JAUJZH010000009.1"/>
</dbReference>
<evidence type="ECO:0000256" key="1">
    <source>
        <dbReference type="PROSITE-ProRule" id="PRU00473"/>
    </source>
</evidence>
<evidence type="ECO:0000259" key="2">
    <source>
        <dbReference type="PROSITE" id="PS51123"/>
    </source>
</evidence>
<name>A0ABT8S5V5_9BURK</name>
<dbReference type="InterPro" id="IPR006665">
    <property type="entry name" value="OmpA-like"/>
</dbReference>
<accession>A0ABT8S5V5</accession>
<gene>
    <name evidence="3" type="ORF">Q2T77_15050</name>
</gene>
<organism evidence="3 4">
    <name type="scientific">Variovorax ginsengisoli</name>
    <dbReference type="NCBI Taxonomy" id="363844"/>
    <lineage>
        <taxon>Bacteria</taxon>
        <taxon>Pseudomonadati</taxon>
        <taxon>Pseudomonadota</taxon>
        <taxon>Betaproteobacteria</taxon>
        <taxon>Burkholderiales</taxon>
        <taxon>Comamonadaceae</taxon>
        <taxon>Variovorax</taxon>
    </lineage>
</organism>
<dbReference type="Gene3D" id="1.25.40.10">
    <property type="entry name" value="Tetratricopeptide repeat domain"/>
    <property type="match status" value="1"/>
</dbReference>
<dbReference type="Gene3D" id="3.30.1330.60">
    <property type="entry name" value="OmpA-like domain"/>
    <property type="match status" value="1"/>
</dbReference>
<evidence type="ECO:0000313" key="3">
    <source>
        <dbReference type="EMBL" id="MDO1533612.1"/>
    </source>
</evidence>
<dbReference type="Proteomes" id="UP001169027">
    <property type="component" value="Unassembled WGS sequence"/>
</dbReference>
<dbReference type="InterPro" id="IPR011990">
    <property type="entry name" value="TPR-like_helical_dom_sf"/>
</dbReference>
<dbReference type="InterPro" id="IPR036737">
    <property type="entry name" value="OmpA-like_sf"/>
</dbReference>
<reference evidence="3" key="1">
    <citation type="submission" date="2023-06" db="EMBL/GenBank/DDBJ databases">
        <authorList>
            <person name="Jiang Y."/>
            <person name="Liu Q."/>
        </authorList>
    </citation>
    <scope>NUCLEOTIDE SEQUENCE</scope>
    <source>
        <strain evidence="3">CGMCC 1.12090</strain>
    </source>
</reference>
<evidence type="ECO:0000313" key="4">
    <source>
        <dbReference type="Proteomes" id="UP001169027"/>
    </source>
</evidence>
<dbReference type="SUPFAM" id="SSF103088">
    <property type="entry name" value="OmpA-like"/>
    <property type="match status" value="1"/>
</dbReference>
<comment type="caution">
    <text evidence="3">The sequence shown here is derived from an EMBL/GenBank/DDBJ whole genome shotgun (WGS) entry which is preliminary data.</text>
</comment>
<keyword evidence="1" id="KW-0472">Membrane</keyword>
<keyword evidence="4" id="KW-1185">Reference proteome</keyword>
<proteinExistence type="predicted"/>
<dbReference type="PROSITE" id="PS51257">
    <property type="entry name" value="PROKAR_LIPOPROTEIN"/>
    <property type="match status" value="1"/>
</dbReference>
<dbReference type="Pfam" id="PF00691">
    <property type="entry name" value="OmpA"/>
    <property type="match status" value="1"/>
</dbReference>
<sequence>MQIDRRANFHEHFLRLLFGAFLSIGLTGCATPQRSDPPQPFDQAVATVTDALLKQAGPSQGLAQPNKQVIVLDPTLDAGSGQQTAGTQRLDRGIAAHAAVNFKQIETLAFKAANLPRAQYLLAGTLAREDAGLRISLALVNLKDGTVAAQASTLARTNDVDMTPLAYDRDSPVLLKDEVVEGLVRTSRAARGEKADAVYLAHMATGTVIHDANQLYNAGQYREALAQYRRASATPGGDQIRVLNGIYLTTLKLGQSAEAEDAFGRVAAYGIAHNQLGVKFLFNPGTTAFWSDPKVTSAYRMWLRQIARQGGSSRVCMAIIGHSSKTGPEEVNDSLSLRRAQYIRQRLVAESGQLADRTRAEGQGSRHNLVGSGTDDVVDALDRRVEFSIVECGA</sequence>
<dbReference type="PROSITE" id="PS51123">
    <property type="entry name" value="OMPA_2"/>
    <property type="match status" value="1"/>
</dbReference>
<dbReference type="EMBL" id="JAUKVY010000009">
    <property type="protein sequence ID" value="MDO1533612.1"/>
    <property type="molecule type" value="Genomic_DNA"/>
</dbReference>
<feature type="domain" description="OmpA-like" evidence="2">
    <location>
        <begin position="269"/>
        <end position="393"/>
    </location>
</feature>
<protein>
    <submittedName>
        <fullName evidence="3">OmpA family protein</fullName>
    </submittedName>
</protein>